<dbReference type="EMBL" id="PFMR01000097">
    <property type="protein sequence ID" value="PIZ17661.1"/>
    <property type="molecule type" value="Genomic_DNA"/>
</dbReference>
<proteinExistence type="predicted"/>
<reference evidence="2" key="1">
    <citation type="submission" date="2017-09" db="EMBL/GenBank/DDBJ databases">
        <title>Depth-based differentiation of microbial function through sediment-hosted aquifers and enrichment of novel symbionts in the deep terrestrial subsurface.</title>
        <authorList>
            <person name="Probst A.J."/>
            <person name="Ladd B."/>
            <person name="Jarett J.K."/>
            <person name="Geller-Mcgrath D.E."/>
            <person name="Sieber C.M.K."/>
            <person name="Emerson J.B."/>
            <person name="Anantharaman K."/>
            <person name="Thomas B.C."/>
            <person name="Malmstrom R."/>
            <person name="Stieglmeier M."/>
            <person name="Klingl A."/>
            <person name="Woyke T."/>
            <person name="Ryan C.M."/>
            <person name="Banfield J.F."/>
        </authorList>
    </citation>
    <scope>NUCLEOTIDE SEQUENCE [LARGE SCALE GENOMIC DNA]</scope>
</reference>
<accession>A0A2M7SDV1</accession>
<evidence type="ECO:0000313" key="1">
    <source>
        <dbReference type="EMBL" id="PIZ17661.1"/>
    </source>
</evidence>
<dbReference type="AlphaFoldDB" id="A0A2M7SDV1"/>
<name>A0A2M7SDV1_9BACT</name>
<sequence length="61" mass="7042">MSPESIRKKGLEALVKVLGPVGMVRFLQHFEVGIGNYTRDKKYWLKGIDIQEIIKGLKRKE</sequence>
<evidence type="ECO:0000313" key="2">
    <source>
        <dbReference type="Proteomes" id="UP000229307"/>
    </source>
</evidence>
<gene>
    <name evidence="1" type="ORF">COY52_03540</name>
</gene>
<dbReference type="Proteomes" id="UP000229307">
    <property type="component" value="Unassembled WGS sequence"/>
</dbReference>
<comment type="caution">
    <text evidence="1">The sequence shown here is derived from an EMBL/GenBank/DDBJ whole genome shotgun (WGS) entry which is preliminary data.</text>
</comment>
<organism evidence="1 2">
    <name type="scientific">Candidatus Desantisbacteria bacterium CG_4_10_14_0_8_um_filter_48_22</name>
    <dbReference type="NCBI Taxonomy" id="1974543"/>
    <lineage>
        <taxon>Bacteria</taxon>
        <taxon>Candidatus Desantisiibacteriota</taxon>
    </lineage>
</organism>
<protein>
    <submittedName>
        <fullName evidence="1">Uncharacterized protein</fullName>
    </submittedName>
</protein>